<feature type="binding site" evidence="8">
    <location>
        <position position="176"/>
    </location>
    <ligand>
        <name>Zn(2+)</name>
        <dbReference type="ChEBI" id="CHEBI:29105"/>
        <label>1</label>
    </ligand>
</feature>
<evidence type="ECO:0000256" key="2">
    <source>
        <dbReference type="ARBA" id="ARBA00022438"/>
    </source>
</evidence>
<dbReference type="InterPro" id="IPR008007">
    <property type="entry name" value="Peptidase_M42"/>
</dbReference>
<feature type="binding site" evidence="8">
    <location>
        <position position="68"/>
    </location>
    <ligand>
        <name>Zn(2+)</name>
        <dbReference type="ChEBI" id="CHEBI:29105"/>
        <label>1</label>
    </ligand>
</feature>
<feature type="binding site" evidence="8">
    <location>
        <position position="231"/>
    </location>
    <ligand>
        <name>Zn(2+)</name>
        <dbReference type="ChEBI" id="CHEBI:29105"/>
        <label>1</label>
    </ligand>
</feature>
<comment type="cofactor">
    <cofactor evidence="8">
        <name>a divalent metal cation</name>
        <dbReference type="ChEBI" id="CHEBI:60240"/>
    </cofactor>
    <text evidence="8">Binds 2 divalent metal cations per subunit.</text>
</comment>
<evidence type="ECO:0000256" key="5">
    <source>
        <dbReference type="ARBA" id="ARBA00022801"/>
    </source>
</evidence>
<sequence length="354" mass="38831">MLEKQTLDLMEELTQLIGIAGDERAVSQAMKKHMEAYADEIIYDNLGSIFAIKKSKKTNAPKVMVCGHMDEVGFMITSIKKNGLLGFITIGGIDAQSLHSQRVRIKASNGKEYVGTIVADNDDIKACDIKKMLIDLGAESDEMVSEWGIHVGDSAVLDGPFTVLPGGNRILSKAWDDRYGCIMAIELLQALKDVELDVDLYIGATVMEEVGMRGGTTATGLIHPDMGIVMDCSFANDVTGKENAVGQMGKGILVRYYDKGMMPNRMLLDTLVETCEKENLPYQYFYNMGQTDAAWVHKLFAGCPTLSACICGRNVHTGNSMIDVRDYESAKAAVLSIIKSLDEEKINAFKAENR</sequence>
<reference evidence="9 10" key="1">
    <citation type="submission" date="2020-08" db="EMBL/GenBank/DDBJ databases">
        <authorList>
            <person name="Liu C."/>
            <person name="Sun Q."/>
        </authorList>
    </citation>
    <scope>NUCLEOTIDE SEQUENCE [LARGE SCALE GENOMIC DNA]</scope>
    <source>
        <strain evidence="9 10">NSJ-61</strain>
    </source>
</reference>
<feature type="active site" description="Proton acceptor" evidence="7">
    <location>
        <position position="208"/>
    </location>
</feature>
<dbReference type="EMBL" id="CP060636">
    <property type="protein sequence ID" value="QNM14088.1"/>
    <property type="molecule type" value="Genomic_DNA"/>
</dbReference>
<dbReference type="GO" id="GO:0046872">
    <property type="term" value="F:metal ion binding"/>
    <property type="evidence" value="ECO:0007669"/>
    <property type="project" value="UniProtKB-UniRule"/>
</dbReference>
<proteinExistence type="inferred from homology"/>
<organism evidence="9 10">
    <name type="scientific">[Eubacterium] hominis</name>
    <dbReference type="NCBI Taxonomy" id="2764325"/>
    <lineage>
        <taxon>Bacteria</taxon>
        <taxon>Bacillati</taxon>
        <taxon>Bacillota</taxon>
        <taxon>Erysipelotrichia</taxon>
        <taxon>Erysipelotrichales</taxon>
        <taxon>Erysipelotrichaceae</taxon>
        <taxon>Amedibacillus</taxon>
    </lineage>
</organism>
<dbReference type="InterPro" id="IPR023367">
    <property type="entry name" value="Peptidase_M42_dom2"/>
</dbReference>
<feature type="binding site" evidence="8">
    <location>
        <position position="316"/>
    </location>
    <ligand>
        <name>Zn(2+)</name>
        <dbReference type="ChEBI" id="CHEBI:29105"/>
        <label>2</label>
    </ligand>
</feature>
<comment type="similarity">
    <text evidence="1 6">Belongs to the peptidase M42 family.</text>
</comment>
<dbReference type="PIRSF" id="PIRSF001123">
    <property type="entry name" value="PepA_GA"/>
    <property type="match status" value="1"/>
</dbReference>
<dbReference type="PANTHER" id="PTHR32481:SF0">
    <property type="entry name" value="AMINOPEPTIDASE YPDE-RELATED"/>
    <property type="match status" value="1"/>
</dbReference>
<feature type="binding site" evidence="8">
    <location>
        <position position="176"/>
    </location>
    <ligand>
        <name>Zn(2+)</name>
        <dbReference type="ChEBI" id="CHEBI:29105"/>
        <label>2</label>
    </ligand>
</feature>
<evidence type="ECO:0000256" key="7">
    <source>
        <dbReference type="PIRSR" id="PIRSR001123-1"/>
    </source>
</evidence>
<protein>
    <submittedName>
        <fullName evidence="9">M20/M25/M40 family metallo-hydrolase</fullName>
    </submittedName>
</protein>
<dbReference type="Gene3D" id="2.40.30.40">
    <property type="entry name" value="Peptidase M42, domain 2"/>
    <property type="match status" value="1"/>
</dbReference>
<keyword evidence="2" id="KW-0031">Aminopeptidase</keyword>
<dbReference type="Proteomes" id="UP000515856">
    <property type="component" value="Chromosome"/>
</dbReference>
<dbReference type="RefSeq" id="WP_117518295.1">
    <property type="nucleotide sequence ID" value="NZ_CP060636.1"/>
</dbReference>
<dbReference type="GO" id="GO:0004177">
    <property type="term" value="F:aminopeptidase activity"/>
    <property type="evidence" value="ECO:0007669"/>
    <property type="project" value="UniProtKB-UniRule"/>
</dbReference>
<evidence type="ECO:0000313" key="10">
    <source>
        <dbReference type="Proteomes" id="UP000515856"/>
    </source>
</evidence>
<dbReference type="AlphaFoldDB" id="A0A7G9GTF6"/>
<dbReference type="SUPFAM" id="SSF101821">
    <property type="entry name" value="Aminopeptidase/glucanase lid domain"/>
    <property type="match status" value="1"/>
</dbReference>
<dbReference type="Pfam" id="PF05343">
    <property type="entry name" value="Peptidase_M42"/>
    <property type="match status" value="1"/>
</dbReference>
<keyword evidence="4 8" id="KW-0479">Metal-binding</keyword>
<keyword evidence="5 9" id="KW-0378">Hydrolase</keyword>
<evidence type="ECO:0000256" key="8">
    <source>
        <dbReference type="PIRSR" id="PIRSR001123-2"/>
    </source>
</evidence>
<keyword evidence="10" id="KW-1185">Reference proteome</keyword>
<dbReference type="SUPFAM" id="SSF53187">
    <property type="entry name" value="Zn-dependent exopeptidases"/>
    <property type="match status" value="1"/>
</dbReference>
<gene>
    <name evidence="9" type="ORF">H9Q80_09205</name>
</gene>
<dbReference type="PANTHER" id="PTHR32481">
    <property type="entry name" value="AMINOPEPTIDASE"/>
    <property type="match status" value="1"/>
</dbReference>
<name>A0A7G9GTF6_9FIRM</name>
<dbReference type="Gene3D" id="3.40.630.10">
    <property type="entry name" value="Zn peptidases"/>
    <property type="match status" value="1"/>
</dbReference>
<dbReference type="KEGG" id="ehn:H9Q80_09205"/>
<keyword evidence="3" id="KW-0645">Protease</keyword>
<evidence type="ECO:0000256" key="3">
    <source>
        <dbReference type="ARBA" id="ARBA00022670"/>
    </source>
</evidence>
<accession>A0A7G9GTF6</accession>
<evidence type="ECO:0000256" key="1">
    <source>
        <dbReference type="ARBA" id="ARBA00006272"/>
    </source>
</evidence>
<evidence type="ECO:0000256" key="6">
    <source>
        <dbReference type="PIRNR" id="PIRNR001123"/>
    </source>
</evidence>
<feature type="binding site" evidence="8">
    <location>
        <position position="209"/>
    </location>
    <ligand>
        <name>Zn(2+)</name>
        <dbReference type="ChEBI" id="CHEBI:29105"/>
        <label>2</label>
    </ligand>
</feature>
<dbReference type="InterPro" id="IPR051464">
    <property type="entry name" value="Peptidase_M42_aminopept"/>
</dbReference>
<evidence type="ECO:0000313" key="9">
    <source>
        <dbReference type="EMBL" id="QNM14088.1"/>
    </source>
</evidence>
<evidence type="ECO:0000256" key="4">
    <source>
        <dbReference type="ARBA" id="ARBA00022723"/>
    </source>
</evidence>
<dbReference type="GO" id="GO:0006508">
    <property type="term" value="P:proteolysis"/>
    <property type="evidence" value="ECO:0007669"/>
    <property type="project" value="UniProtKB-KW"/>
</dbReference>